<dbReference type="RefSeq" id="WP_308481237.1">
    <property type="nucleotide sequence ID" value="NZ_OY726397.1"/>
</dbReference>
<evidence type="ECO:0000313" key="4">
    <source>
        <dbReference type="Proteomes" id="UP001190465"/>
    </source>
</evidence>
<evidence type="ECO:0000256" key="2">
    <source>
        <dbReference type="SAM" id="Phobius"/>
    </source>
</evidence>
<organism evidence="3 4">
    <name type="scientific">[Mycobacterium] burgundiense</name>
    <dbReference type="NCBI Taxonomy" id="3064286"/>
    <lineage>
        <taxon>Bacteria</taxon>
        <taxon>Bacillati</taxon>
        <taxon>Actinomycetota</taxon>
        <taxon>Actinomycetes</taxon>
        <taxon>Mycobacteriales</taxon>
        <taxon>Mycobacteriaceae</taxon>
        <taxon>Mycolicibacterium</taxon>
    </lineage>
</organism>
<keyword evidence="2" id="KW-1133">Transmembrane helix</keyword>
<evidence type="ECO:0008006" key="5">
    <source>
        <dbReference type="Google" id="ProtNLM"/>
    </source>
</evidence>
<keyword evidence="2" id="KW-0472">Membrane</keyword>
<keyword evidence="4" id="KW-1185">Reference proteome</keyword>
<gene>
    <name evidence="3" type="ORF">MU0053_000953</name>
</gene>
<keyword evidence="2" id="KW-0812">Transmembrane</keyword>
<evidence type="ECO:0000313" key="3">
    <source>
        <dbReference type="EMBL" id="CAJ1497615.1"/>
    </source>
</evidence>
<accession>A0ABN9N2X5</accession>
<feature type="transmembrane region" description="Helical" evidence="2">
    <location>
        <begin position="90"/>
        <end position="111"/>
    </location>
</feature>
<sequence>MTAPADVYQTRDEAGPVAASAPVPPPARTKPAWNQTALRQAAAVSSKLTPLARQAGDRVAAASPLTLLAAMLGVLMTLSIGASLSSDSSLGVASTVLFVPALSAALGALAMRGVAARRSAQAAGEDARQDATELRRLEHTLDYVDDKLNAALTQFGSERHNDAVVAMFQAKAATELYRGPAPGSRPDSPEKQYALAEFLAPAALHAGEAAERPAGLSVI</sequence>
<name>A0ABN9N2X5_9MYCO</name>
<reference evidence="3 4" key="1">
    <citation type="submission" date="2023-08" db="EMBL/GenBank/DDBJ databases">
        <authorList>
            <person name="Folkvardsen B D."/>
            <person name="Norman A."/>
        </authorList>
    </citation>
    <scope>NUCLEOTIDE SEQUENCE [LARGE SCALE GENOMIC DNA]</scope>
    <source>
        <strain evidence="3 4">Mu0053</strain>
    </source>
</reference>
<proteinExistence type="predicted"/>
<protein>
    <recommendedName>
        <fullName evidence="5">SMODS and SLOG-associating 2TM effector domain-containing protein</fullName>
    </recommendedName>
</protein>
<feature type="region of interest" description="Disordered" evidence="1">
    <location>
        <begin position="1"/>
        <end position="31"/>
    </location>
</feature>
<feature type="transmembrane region" description="Helical" evidence="2">
    <location>
        <begin position="59"/>
        <end position="84"/>
    </location>
</feature>
<dbReference type="EMBL" id="OY726397">
    <property type="protein sequence ID" value="CAJ1497615.1"/>
    <property type="molecule type" value="Genomic_DNA"/>
</dbReference>
<evidence type="ECO:0000256" key="1">
    <source>
        <dbReference type="SAM" id="MobiDB-lite"/>
    </source>
</evidence>
<dbReference type="Proteomes" id="UP001190465">
    <property type="component" value="Chromosome"/>
</dbReference>